<evidence type="ECO:0000259" key="5">
    <source>
        <dbReference type="PROSITE" id="PS50111"/>
    </source>
</evidence>
<evidence type="ECO:0000256" key="2">
    <source>
        <dbReference type="ARBA" id="ARBA00029447"/>
    </source>
</evidence>
<dbReference type="PROSITE" id="PS50111">
    <property type="entry name" value="CHEMOTAXIS_TRANSDUC_2"/>
    <property type="match status" value="1"/>
</dbReference>
<evidence type="ECO:0000313" key="8">
    <source>
        <dbReference type="Proteomes" id="UP001056429"/>
    </source>
</evidence>
<keyword evidence="1 3" id="KW-0807">Transducer</keyword>
<dbReference type="Proteomes" id="UP001056429">
    <property type="component" value="Unassembled WGS sequence"/>
</dbReference>
<dbReference type="Gene3D" id="6.10.340.10">
    <property type="match status" value="1"/>
</dbReference>
<dbReference type="CDD" id="cd11386">
    <property type="entry name" value="MCP_signal"/>
    <property type="match status" value="1"/>
</dbReference>
<proteinExistence type="inferred from homology"/>
<feature type="transmembrane region" description="Helical" evidence="4">
    <location>
        <begin position="290"/>
        <end position="311"/>
    </location>
</feature>
<sequence length="666" mass="74775">MLKLKDLKIGKKILSGFFIVIVFIGILGGLLFNTLKDVVDKKIPLVVSNERILTYMQEMRKNEKDFLLIEPNNTEFFETGESDYIKKFEDNYNYVLSEIKYIKDDKVIRNQKEAVKNLNTMNDLIKDYHDIFLQVVYATREKGYEEYGISGELRDAVHKIENTLNNLENSDNLQLSMHQLRRNEKDYFIRKELKYVNQLSNEVLNFKNILVDLACDDITKDNLNKLVDEYKTKFDNHVSIDEKIGLKNTDGLIGEYRSVIHQLEPLYADISVIIKDTIYNELDKISSETLILIIAIVFISIILSVVISKLITKPIKKMVKIAQRIALGDLTEEINIRSKDETGELTSAIKDMQEHLRHLIGDVKSTVDDVSTASNNLSISSEENAKISEELSVIVESVAEGAEQQNIHIHNTNNSISLLMSVVEDVKSGSEKMTHLSNDISQKATIGKSALYKAVNQMDVITTTTSDTNKVIIELNEMSQKIGEILEVISGISKQTNLLALNAAIEAASAGEKGKGFTVVAEEVRKLAEHSQVATKEISLLINTMQNKTKLVVDSMEHTNEEVISGQSIVIETGDIFNKILKSIKDTINQIDVVSSGMKEIEKKGDEANSSIKYVAEKIENFTSNAVEMNASAEEQTATSEENSATAEELGQMAESLRELVQAFKI</sequence>
<reference evidence="7" key="2">
    <citation type="submission" date="2021-04" db="EMBL/GenBank/DDBJ databases">
        <authorList>
            <person name="Dong X."/>
        </authorList>
    </citation>
    <scope>NUCLEOTIDE SEQUENCE</scope>
    <source>
        <strain evidence="7">ZWT</strain>
    </source>
</reference>
<dbReference type="AlphaFoldDB" id="A0A9J6P4T5"/>
<keyword evidence="4" id="KW-1133">Transmembrane helix</keyword>
<accession>A0A9J6P4T5</accession>
<name>A0A9J6P4T5_9CLOT</name>
<dbReference type="GO" id="GO:0007165">
    <property type="term" value="P:signal transduction"/>
    <property type="evidence" value="ECO:0007669"/>
    <property type="project" value="UniProtKB-KW"/>
</dbReference>
<dbReference type="SMART" id="SM00283">
    <property type="entry name" value="MA"/>
    <property type="match status" value="1"/>
</dbReference>
<gene>
    <name evidence="7" type="ORF">KDK92_16030</name>
</gene>
<comment type="similarity">
    <text evidence="2">Belongs to the methyl-accepting chemotaxis (MCP) protein family.</text>
</comment>
<dbReference type="PANTHER" id="PTHR32089">
    <property type="entry name" value="METHYL-ACCEPTING CHEMOTAXIS PROTEIN MCPB"/>
    <property type="match status" value="1"/>
</dbReference>
<comment type="caution">
    <text evidence="7">The sequence shown here is derived from an EMBL/GenBank/DDBJ whole genome shotgun (WGS) entry which is preliminary data.</text>
</comment>
<dbReference type="Gene3D" id="1.10.287.950">
    <property type="entry name" value="Methyl-accepting chemotaxis protein"/>
    <property type="match status" value="1"/>
</dbReference>
<feature type="domain" description="Methyl-accepting transducer" evidence="5">
    <location>
        <begin position="380"/>
        <end position="651"/>
    </location>
</feature>
<dbReference type="Pfam" id="PF00015">
    <property type="entry name" value="MCPsignal"/>
    <property type="match status" value="1"/>
</dbReference>
<evidence type="ECO:0000256" key="3">
    <source>
        <dbReference type="PROSITE-ProRule" id="PRU00284"/>
    </source>
</evidence>
<feature type="transmembrane region" description="Helical" evidence="4">
    <location>
        <begin position="12"/>
        <end position="32"/>
    </location>
</feature>
<dbReference type="RefSeq" id="WP_250860350.1">
    <property type="nucleotide sequence ID" value="NZ_JAGSOJ010000003.1"/>
</dbReference>
<dbReference type="GO" id="GO:0016020">
    <property type="term" value="C:membrane"/>
    <property type="evidence" value="ECO:0007669"/>
    <property type="project" value="InterPro"/>
</dbReference>
<evidence type="ECO:0000256" key="1">
    <source>
        <dbReference type="ARBA" id="ARBA00023224"/>
    </source>
</evidence>
<dbReference type="SUPFAM" id="SSF58104">
    <property type="entry name" value="Methyl-accepting chemotaxis protein (MCP) signaling domain"/>
    <property type="match status" value="1"/>
</dbReference>
<dbReference type="PANTHER" id="PTHR32089:SF112">
    <property type="entry name" value="LYSOZYME-LIKE PROTEIN-RELATED"/>
    <property type="match status" value="1"/>
</dbReference>
<dbReference type="InterPro" id="IPR003660">
    <property type="entry name" value="HAMP_dom"/>
</dbReference>
<evidence type="ECO:0000313" key="7">
    <source>
        <dbReference type="EMBL" id="MCM1991244.1"/>
    </source>
</evidence>
<reference evidence="7" key="1">
    <citation type="journal article" date="2021" name="mSystems">
        <title>Bacteria and Archaea Synergistically Convert Glycine Betaine to Biogenic Methane in the Formosa Cold Seep of the South China Sea.</title>
        <authorList>
            <person name="Li L."/>
            <person name="Zhang W."/>
            <person name="Zhang S."/>
            <person name="Song L."/>
            <person name="Sun Q."/>
            <person name="Zhang H."/>
            <person name="Xiang H."/>
            <person name="Dong X."/>
        </authorList>
    </citation>
    <scope>NUCLEOTIDE SEQUENCE</scope>
    <source>
        <strain evidence="7">ZWT</strain>
    </source>
</reference>
<feature type="domain" description="HAMP" evidence="6">
    <location>
        <begin position="309"/>
        <end position="361"/>
    </location>
</feature>
<dbReference type="CDD" id="cd06225">
    <property type="entry name" value="HAMP"/>
    <property type="match status" value="1"/>
</dbReference>
<evidence type="ECO:0000259" key="6">
    <source>
        <dbReference type="PROSITE" id="PS50885"/>
    </source>
</evidence>
<organism evidence="7 8">
    <name type="scientific">Oceanirhabdus seepicola</name>
    <dbReference type="NCBI Taxonomy" id="2828781"/>
    <lineage>
        <taxon>Bacteria</taxon>
        <taxon>Bacillati</taxon>
        <taxon>Bacillota</taxon>
        <taxon>Clostridia</taxon>
        <taxon>Eubacteriales</taxon>
        <taxon>Clostridiaceae</taxon>
        <taxon>Oceanirhabdus</taxon>
    </lineage>
</organism>
<evidence type="ECO:0000256" key="4">
    <source>
        <dbReference type="SAM" id="Phobius"/>
    </source>
</evidence>
<keyword evidence="4" id="KW-0812">Transmembrane</keyword>
<dbReference type="InterPro" id="IPR004089">
    <property type="entry name" value="MCPsignal_dom"/>
</dbReference>
<dbReference type="PROSITE" id="PS50885">
    <property type="entry name" value="HAMP"/>
    <property type="match status" value="1"/>
</dbReference>
<keyword evidence="8" id="KW-1185">Reference proteome</keyword>
<keyword evidence="4" id="KW-0472">Membrane</keyword>
<protein>
    <submittedName>
        <fullName evidence="7">HAMP domain-containing protein</fullName>
    </submittedName>
</protein>
<dbReference type="Pfam" id="PF00672">
    <property type="entry name" value="HAMP"/>
    <property type="match status" value="1"/>
</dbReference>
<dbReference type="SMART" id="SM00304">
    <property type="entry name" value="HAMP"/>
    <property type="match status" value="1"/>
</dbReference>
<dbReference type="EMBL" id="JAGSOJ010000003">
    <property type="protein sequence ID" value="MCM1991244.1"/>
    <property type="molecule type" value="Genomic_DNA"/>
</dbReference>